<dbReference type="InterPro" id="IPR051614">
    <property type="entry name" value="UPF0045_domain"/>
</dbReference>
<gene>
    <name evidence="3" type="ORF">SAMN05660835_01002</name>
</gene>
<dbReference type="EMBL" id="FMYU01000006">
    <property type="protein sequence ID" value="SDC55205.1"/>
    <property type="molecule type" value="Genomic_DNA"/>
</dbReference>
<dbReference type="PANTHER" id="PTHR33777">
    <property type="entry name" value="UPF0045 PROTEIN ECM15"/>
    <property type="match status" value="1"/>
</dbReference>
<dbReference type="InterPro" id="IPR002767">
    <property type="entry name" value="Thiamine_BP"/>
</dbReference>
<dbReference type="Proteomes" id="UP000199411">
    <property type="component" value="Unassembled WGS sequence"/>
</dbReference>
<dbReference type="SUPFAM" id="SSF89957">
    <property type="entry name" value="MTH1187/YkoF-like"/>
    <property type="match status" value="1"/>
</dbReference>
<dbReference type="PANTHER" id="PTHR33777:SF1">
    <property type="entry name" value="UPF0045 PROTEIN ECM15"/>
    <property type="match status" value="1"/>
</dbReference>
<sequence length="102" mass="10940">MAVCGITVIPIGTSSPSASSYIAKVVSLIKESGFKAMPTPIGTAIEGDLEEILSIIPKIRDAIYSEGLNRVVMNVYIDDRNDKQLTLKGKMESLENKLGGKV</sequence>
<dbReference type="GO" id="GO:0005829">
    <property type="term" value="C:cytosol"/>
    <property type="evidence" value="ECO:0007669"/>
    <property type="project" value="TreeGrafter"/>
</dbReference>
<proteinExistence type="inferred from homology"/>
<evidence type="ECO:0000256" key="1">
    <source>
        <dbReference type="ARBA" id="ARBA00010272"/>
    </source>
</evidence>
<accession>A0A1G6MJR5</accession>
<dbReference type="AlphaFoldDB" id="A0A1G6MJR5"/>
<reference evidence="4" key="1">
    <citation type="submission" date="2016-10" db="EMBL/GenBank/DDBJ databases">
        <authorList>
            <person name="Varghese N."/>
            <person name="Submissions S."/>
        </authorList>
    </citation>
    <scope>NUCLEOTIDE SEQUENCE [LARGE SCALE GENOMIC DNA]</scope>
    <source>
        <strain evidence="4">DSM 8415</strain>
    </source>
</reference>
<dbReference type="NCBIfam" id="TIGR00106">
    <property type="entry name" value="MTH1187 family thiamine-binding protein"/>
    <property type="match status" value="1"/>
</dbReference>
<dbReference type="RefSeq" id="WP_025391750.1">
    <property type="nucleotide sequence ID" value="NZ_FMYU01000006.1"/>
</dbReference>
<evidence type="ECO:0000313" key="4">
    <source>
        <dbReference type="Proteomes" id="UP000199411"/>
    </source>
</evidence>
<keyword evidence="4" id="KW-1185">Reference proteome</keyword>
<dbReference type="InterPro" id="IPR029756">
    <property type="entry name" value="MTH1187/YkoF-like"/>
</dbReference>
<protein>
    <submittedName>
        <fullName evidence="3">Uncharacterized protein, MTH1187 family</fullName>
    </submittedName>
</protein>
<name>A0A1G6MJR5_9BACT</name>
<organism evidence="3 4">
    <name type="scientific">Desulfurella multipotens</name>
    <dbReference type="NCBI Taxonomy" id="79269"/>
    <lineage>
        <taxon>Bacteria</taxon>
        <taxon>Pseudomonadati</taxon>
        <taxon>Campylobacterota</taxon>
        <taxon>Desulfurellia</taxon>
        <taxon>Desulfurellales</taxon>
        <taxon>Desulfurellaceae</taxon>
        <taxon>Desulfurella</taxon>
    </lineage>
</organism>
<feature type="domain" description="Thiamine-binding protein" evidence="2">
    <location>
        <begin position="6"/>
        <end position="95"/>
    </location>
</feature>
<dbReference type="OrthoDB" id="9793516at2"/>
<comment type="similarity">
    <text evidence="1">Belongs to the UPF0045 family.</text>
</comment>
<dbReference type="Gene3D" id="3.30.70.930">
    <property type="match status" value="1"/>
</dbReference>
<dbReference type="Pfam" id="PF01910">
    <property type="entry name" value="Thiamine_BP"/>
    <property type="match status" value="1"/>
</dbReference>
<evidence type="ECO:0000259" key="2">
    <source>
        <dbReference type="Pfam" id="PF01910"/>
    </source>
</evidence>
<evidence type="ECO:0000313" key="3">
    <source>
        <dbReference type="EMBL" id="SDC55205.1"/>
    </source>
</evidence>